<keyword evidence="2" id="KW-0159">Chromosome partition</keyword>
<dbReference type="InterPro" id="IPR011515">
    <property type="entry name" value="Shugoshin_C"/>
</dbReference>
<gene>
    <name evidence="5" type="ORF">D0Y65_027558</name>
</gene>
<protein>
    <recommendedName>
        <fullName evidence="4">Shugoshin C-terminal domain-containing protein</fullName>
    </recommendedName>
</protein>
<dbReference type="Gramene" id="XM_028327327.1">
    <property type="protein sequence ID" value="XP_028183128.1"/>
    <property type="gene ID" value="LOC114370035"/>
</dbReference>
<reference evidence="5 6" key="1">
    <citation type="submission" date="2018-09" db="EMBL/GenBank/DDBJ databases">
        <title>A high-quality reference genome of wild soybean provides a powerful tool to mine soybean genomes.</title>
        <authorList>
            <person name="Xie M."/>
            <person name="Chung C.Y.L."/>
            <person name="Li M.-W."/>
            <person name="Wong F.-L."/>
            <person name="Chan T.-F."/>
            <person name="Lam H.-M."/>
        </authorList>
    </citation>
    <scope>NUCLEOTIDE SEQUENCE [LARGE SCALE GENOMIC DNA]</scope>
    <source>
        <strain evidence="6">cv. W05</strain>
        <tissue evidence="5">Hypocotyl of etiolated seedlings</tissue>
    </source>
</reference>
<dbReference type="PANTHER" id="PTHR34373">
    <property type="entry name" value="SHUGOSHIN 2"/>
    <property type="match status" value="1"/>
</dbReference>
<feature type="compositionally biased region" description="Polar residues" evidence="3">
    <location>
        <begin position="175"/>
        <end position="184"/>
    </location>
</feature>
<feature type="domain" description="Shugoshin C-terminal" evidence="4">
    <location>
        <begin position="395"/>
        <end position="419"/>
    </location>
</feature>
<feature type="region of interest" description="Disordered" evidence="3">
    <location>
        <begin position="158"/>
        <end position="213"/>
    </location>
</feature>
<dbReference type="AlphaFoldDB" id="A0A445IQ17"/>
<evidence type="ECO:0000256" key="1">
    <source>
        <dbReference type="ARBA" id="ARBA00010845"/>
    </source>
</evidence>
<evidence type="ECO:0000313" key="5">
    <source>
        <dbReference type="EMBL" id="RZB88103.1"/>
    </source>
</evidence>
<evidence type="ECO:0000256" key="3">
    <source>
        <dbReference type="SAM" id="MobiDB-lite"/>
    </source>
</evidence>
<feature type="region of interest" description="Disordered" evidence="3">
    <location>
        <begin position="320"/>
        <end position="341"/>
    </location>
</feature>
<evidence type="ECO:0000256" key="2">
    <source>
        <dbReference type="ARBA" id="ARBA00022829"/>
    </source>
</evidence>
<organism evidence="5 6">
    <name type="scientific">Glycine soja</name>
    <name type="common">Wild soybean</name>
    <dbReference type="NCBI Taxonomy" id="3848"/>
    <lineage>
        <taxon>Eukaryota</taxon>
        <taxon>Viridiplantae</taxon>
        <taxon>Streptophyta</taxon>
        <taxon>Embryophyta</taxon>
        <taxon>Tracheophyta</taxon>
        <taxon>Spermatophyta</taxon>
        <taxon>Magnoliopsida</taxon>
        <taxon>eudicotyledons</taxon>
        <taxon>Gunneridae</taxon>
        <taxon>Pentapetalae</taxon>
        <taxon>rosids</taxon>
        <taxon>fabids</taxon>
        <taxon>Fabales</taxon>
        <taxon>Fabaceae</taxon>
        <taxon>Papilionoideae</taxon>
        <taxon>50 kb inversion clade</taxon>
        <taxon>NPAAA clade</taxon>
        <taxon>indigoferoid/millettioid clade</taxon>
        <taxon>Phaseoleae</taxon>
        <taxon>Glycine</taxon>
        <taxon>Glycine subgen. Soja</taxon>
    </lineage>
</organism>
<keyword evidence="6" id="KW-1185">Reference proteome</keyword>
<name>A0A445IQ17_GLYSO</name>
<evidence type="ECO:0000259" key="4">
    <source>
        <dbReference type="Pfam" id="PF07557"/>
    </source>
</evidence>
<dbReference type="EMBL" id="QZWG01000010">
    <property type="protein sequence ID" value="RZB88103.1"/>
    <property type="molecule type" value="Genomic_DNA"/>
</dbReference>
<dbReference type="GO" id="GO:0005634">
    <property type="term" value="C:nucleus"/>
    <property type="evidence" value="ECO:0007669"/>
    <property type="project" value="InterPro"/>
</dbReference>
<dbReference type="Pfam" id="PF07557">
    <property type="entry name" value="Shugoshin_C"/>
    <property type="match status" value="1"/>
</dbReference>
<comment type="similarity">
    <text evidence="1">Belongs to the shugoshin family.</text>
</comment>
<dbReference type="GO" id="GO:0045144">
    <property type="term" value="P:meiotic sister chromatid segregation"/>
    <property type="evidence" value="ECO:0007669"/>
    <property type="project" value="InterPro"/>
</dbReference>
<dbReference type="GO" id="GO:0000775">
    <property type="term" value="C:chromosome, centromeric region"/>
    <property type="evidence" value="ECO:0007669"/>
    <property type="project" value="InterPro"/>
</dbReference>
<dbReference type="GO" id="GO:0034090">
    <property type="term" value="P:maintenance of meiotic sister chromatid cohesion"/>
    <property type="evidence" value="ECO:0007669"/>
    <property type="project" value="InterPro"/>
</dbReference>
<proteinExistence type="inferred from homology"/>
<dbReference type="InterPro" id="IPR044693">
    <property type="entry name" value="SGO_plant"/>
</dbReference>
<sequence length="437" mass="49165">MEEGVGAIFLDSNSETVGLGGTKAKKVKVLKGDSVPVGTEVRANVGASQNKILADISNFPQQPKQHISVDHLLKEKEILIKHLATRDAVIESCKAELHKCQTNFQKLRKQNAELALTNSQMLVELNSSRQKQRELQLELGSKNGVLNAMRLELTLKKQTVKSKHETDANEVRACQSKQSDQSLQEDNKGNAKRKRVSKSQSSAPAVIKQVKSTKKVENQRYSLRRQSAGLKAEKPEPTKDFLEVVDISHLQENSANENGPASLGSKVHEEAREATECNCTQLVSFCYFIFQFCYIKPCIYCLYAASRPTNPEQVHVKKNVEKKRQSMRRQTNRFRPENPEPAEDCFKTDDAKFNVSQLSDNMSEKNCPTTSTVTSEQENDACIFEPQETRRSSVGRPLRRTVEKIVSYKEVPVNRKMRRDKLGIFISGSHSVTNNSV</sequence>
<dbReference type="SMR" id="A0A445IQ17"/>
<evidence type="ECO:0000313" key="6">
    <source>
        <dbReference type="Proteomes" id="UP000289340"/>
    </source>
</evidence>
<dbReference type="PANTHER" id="PTHR34373:SF9">
    <property type="entry name" value="SHUGOSHIN 2"/>
    <property type="match status" value="1"/>
</dbReference>
<comment type="caution">
    <text evidence="5">The sequence shown here is derived from an EMBL/GenBank/DDBJ whole genome shotgun (WGS) entry which is preliminary data.</text>
</comment>
<dbReference type="Proteomes" id="UP000289340">
    <property type="component" value="Chromosome 10"/>
</dbReference>
<accession>A0A445IQ17</accession>